<keyword evidence="4" id="KW-0533">Nickel</keyword>
<evidence type="ECO:0000256" key="3">
    <source>
        <dbReference type="ARBA" id="ARBA00009292"/>
    </source>
</evidence>
<dbReference type="Gene3D" id="1.10.645.10">
    <property type="entry name" value="Cytochrome-c3 Hydrogenase, chain B"/>
    <property type="match status" value="1"/>
</dbReference>
<protein>
    <submittedName>
        <fullName evidence="7">Nickel-dependent hydrogenase large subunit</fullName>
    </submittedName>
</protein>
<dbReference type="PANTHER" id="PTHR42958:SF4">
    <property type="entry name" value="HYDROGENASE EXPRESSION_FORMATION PROTEIN HUPK"/>
    <property type="match status" value="1"/>
</dbReference>
<name>A0ABT1BIE5_9BURK</name>
<evidence type="ECO:0000256" key="5">
    <source>
        <dbReference type="ARBA" id="ARBA00022723"/>
    </source>
</evidence>
<accession>A0ABT1BIE5</accession>
<dbReference type="PROSITE" id="PS00507">
    <property type="entry name" value="NI_HGENASE_L_1"/>
    <property type="match status" value="1"/>
</dbReference>
<dbReference type="InterPro" id="IPR029014">
    <property type="entry name" value="NiFe-Hase_large"/>
</dbReference>
<evidence type="ECO:0000313" key="7">
    <source>
        <dbReference type="EMBL" id="MCO5975386.1"/>
    </source>
</evidence>
<dbReference type="InterPro" id="IPR001501">
    <property type="entry name" value="Ni-dep_hyd_lsu"/>
</dbReference>
<gene>
    <name evidence="7" type="ORF">M0L44_01445</name>
</gene>
<reference evidence="7 8" key="1">
    <citation type="submission" date="2022-06" db="EMBL/GenBank/DDBJ databases">
        <title>Ideonella sp. NS12-5 Genome sequencing and assembly.</title>
        <authorList>
            <person name="Jung Y."/>
        </authorList>
    </citation>
    <scope>NUCLEOTIDE SEQUENCE [LARGE SCALE GENOMIC DNA]</scope>
    <source>
        <strain evidence="7 8">NS12-5</strain>
    </source>
</reference>
<dbReference type="PANTHER" id="PTHR42958">
    <property type="entry name" value="HYDROGENASE-2 LARGE CHAIN"/>
    <property type="match status" value="1"/>
</dbReference>
<evidence type="ECO:0000256" key="4">
    <source>
        <dbReference type="ARBA" id="ARBA00022596"/>
    </source>
</evidence>
<comment type="similarity">
    <text evidence="3">Belongs to the [NiFe]/[NiFeSe] hydrogenase large subunit family.</text>
</comment>
<comment type="subcellular location">
    <subcellularLocation>
        <location evidence="2">Cell envelope</location>
    </subcellularLocation>
</comment>
<dbReference type="InterPro" id="IPR050867">
    <property type="entry name" value="NiFe/NiFeSe_hydrgnase_LSU"/>
</dbReference>
<comment type="cofactor">
    <cofactor evidence="1">
        <name>Ni(2+)</name>
        <dbReference type="ChEBI" id="CHEBI:49786"/>
    </cofactor>
</comment>
<dbReference type="EMBL" id="JAMXMC010000001">
    <property type="protein sequence ID" value="MCO5975386.1"/>
    <property type="molecule type" value="Genomic_DNA"/>
</dbReference>
<organism evidence="7 8">
    <name type="scientific">Ideonella oryzae</name>
    <dbReference type="NCBI Taxonomy" id="2937441"/>
    <lineage>
        <taxon>Bacteria</taxon>
        <taxon>Pseudomonadati</taxon>
        <taxon>Pseudomonadota</taxon>
        <taxon>Betaproteobacteria</taxon>
        <taxon>Burkholderiales</taxon>
        <taxon>Sphaerotilaceae</taxon>
        <taxon>Ideonella</taxon>
    </lineage>
</organism>
<evidence type="ECO:0000256" key="2">
    <source>
        <dbReference type="ARBA" id="ARBA00004196"/>
    </source>
</evidence>
<evidence type="ECO:0000313" key="8">
    <source>
        <dbReference type="Proteomes" id="UP001204851"/>
    </source>
</evidence>
<evidence type="ECO:0000256" key="1">
    <source>
        <dbReference type="ARBA" id="ARBA00001967"/>
    </source>
</evidence>
<evidence type="ECO:0000256" key="6">
    <source>
        <dbReference type="ARBA" id="ARBA00023002"/>
    </source>
</evidence>
<proteinExistence type="inferred from homology"/>
<dbReference type="Pfam" id="PF00374">
    <property type="entry name" value="NiFeSe_Hases"/>
    <property type="match status" value="2"/>
</dbReference>
<dbReference type="InterPro" id="IPR018194">
    <property type="entry name" value="Ni-dep_hyd_lsu_Ni_BS"/>
</dbReference>
<dbReference type="Proteomes" id="UP001204851">
    <property type="component" value="Unassembled WGS sequence"/>
</dbReference>
<keyword evidence="5" id="KW-0479">Metal-binding</keyword>
<comment type="caution">
    <text evidence="7">The sequence shown here is derived from an EMBL/GenBank/DDBJ whole genome shotgun (WGS) entry which is preliminary data.</text>
</comment>
<keyword evidence="6" id="KW-0560">Oxidoreductase</keyword>
<dbReference type="SUPFAM" id="SSF56762">
    <property type="entry name" value="HydB/Nqo4-like"/>
    <property type="match status" value="1"/>
</dbReference>
<dbReference type="RefSeq" id="WP_252767829.1">
    <property type="nucleotide sequence ID" value="NZ_JAMXMC010000001.1"/>
</dbReference>
<sequence>MARIELNLDLNRVEGDLSVQVTLEDGVVVAARTQGTMYRGFEQILLGRAPRDAMVITPRVCGICGTAHLYAGVLALEQIWSTPVPPNATRIRNLCLIAEGLQNDLRQTFLFFAPDLCHPRYAADPLHAPLMAAFEPFKGSIYRETLTQTRQVLQIVAHFGGQWPHSSYMLPGGVVTPADTRRLVACRSVLLGLQRWYEQRILGGGLDAWLALDSAEALERWLAQPGPAEAALGLLTRFLCGQGLDRLGPGTPHMLAFGTWCEPEAWARGEARHALPAGFLDGDSGQIQSLDPARITEHVRHSWFRPYEGGRHPFEGETVPDYQPETDRYTWAKAPRYDGRVVQTGPLAELLIAGDPLIRDLWSRQGGGAWLRQFARVRHIGVALRHGLRMLDELGTHLDEPHFVPPAPGTEVDGDGAGLIMAARGALGHWVQVRDGVIHRYQIITPTGWNASPRDSLGQPGHWESSLVGQRVQDPEDPIEVGHLIRSHDPCLVCTVHFAGADVPSLRVDA</sequence>
<keyword evidence="8" id="KW-1185">Reference proteome</keyword>